<evidence type="ECO:0008006" key="4">
    <source>
        <dbReference type="Google" id="ProtNLM"/>
    </source>
</evidence>
<dbReference type="Pfam" id="PF12643">
    <property type="entry name" value="MazG-like"/>
    <property type="match status" value="1"/>
</dbReference>
<keyword evidence="3" id="KW-1185">Reference proteome</keyword>
<dbReference type="SUPFAM" id="SSF101386">
    <property type="entry name" value="all-alpha NTP pyrophosphatases"/>
    <property type="match status" value="1"/>
</dbReference>
<organism evidence="2 3">
    <name type="scientific">Knoellia subterranea KCTC 19937</name>
    <dbReference type="NCBI Taxonomy" id="1385521"/>
    <lineage>
        <taxon>Bacteria</taxon>
        <taxon>Bacillati</taxon>
        <taxon>Actinomycetota</taxon>
        <taxon>Actinomycetes</taxon>
        <taxon>Micrococcales</taxon>
        <taxon>Intrasporangiaceae</taxon>
        <taxon>Knoellia</taxon>
    </lineage>
</organism>
<feature type="compositionally biased region" description="Basic and acidic residues" evidence="1">
    <location>
        <begin position="52"/>
        <end position="64"/>
    </location>
</feature>
<protein>
    <recommendedName>
        <fullName evidence="4">Phosphoribosyl-ATP pyrophosphohydrolase</fullName>
    </recommendedName>
</protein>
<evidence type="ECO:0000256" key="1">
    <source>
        <dbReference type="SAM" id="MobiDB-lite"/>
    </source>
</evidence>
<sequence>MDLGELTRRVEYISAGYADLHDVARTDEWLLLKLTEEVGELVQAHLNSSGQSRDRGLDNDSQRRATEDELADVVSMCLVYAHRQGIDVEQAIERKWFRHEQHHRDRGFDPETSER</sequence>
<dbReference type="EMBL" id="AVPK01000004">
    <property type="protein sequence ID" value="KGN37928.1"/>
    <property type="molecule type" value="Genomic_DNA"/>
</dbReference>
<dbReference type="RefSeq" id="WP_035904324.1">
    <property type="nucleotide sequence ID" value="NZ_AVPK01000004.1"/>
</dbReference>
<dbReference type="OrthoDB" id="9791898at2"/>
<accession>A0A0A0JLD0</accession>
<dbReference type="Proteomes" id="UP000030011">
    <property type="component" value="Unassembled WGS sequence"/>
</dbReference>
<dbReference type="CDD" id="cd11538">
    <property type="entry name" value="NTP-PPase_u1"/>
    <property type="match status" value="1"/>
</dbReference>
<comment type="caution">
    <text evidence="2">The sequence shown here is derived from an EMBL/GenBank/DDBJ whole genome shotgun (WGS) entry which is preliminary data.</text>
</comment>
<dbReference type="InterPro" id="IPR025984">
    <property type="entry name" value="DCTPP"/>
</dbReference>
<evidence type="ECO:0000313" key="2">
    <source>
        <dbReference type="EMBL" id="KGN37928.1"/>
    </source>
</evidence>
<dbReference type="GO" id="GO:0009143">
    <property type="term" value="P:nucleoside triphosphate catabolic process"/>
    <property type="evidence" value="ECO:0007669"/>
    <property type="project" value="InterPro"/>
</dbReference>
<feature type="region of interest" description="Disordered" evidence="1">
    <location>
        <begin position="45"/>
        <end position="64"/>
    </location>
</feature>
<evidence type="ECO:0000313" key="3">
    <source>
        <dbReference type="Proteomes" id="UP000030011"/>
    </source>
</evidence>
<dbReference type="eggNOG" id="COG1694">
    <property type="taxonomic scope" value="Bacteria"/>
</dbReference>
<dbReference type="AlphaFoldDB" id="A0A0A0JLD0"/>
<dbReference type="GO" id="GO:0047429">
    <property type="term" value="F:nucleoside triphosphate diphosphatase activity"/>
    <property type="evidence" value="ECO:0007669"/>
    <property type="project" value="InterPro"/>
</dbReference>
<dbReference type="Gene3D" id="1.10.287.1080">
    <property type="entry name" value="MazG-like"/>
    <property type="match status" value="1"/>
</dbReference>
<proteinExistence type="predicted"/>
<reference evidence="2 3" key="1">
    <citation type="submission" date="2013-08" db="EMBL/GenBank/DDBJ databases">
        <title>The genome sequence of Knoellia subterranea.</title>
        <authorList>
            <person name="Zhu W."/>
            <person name="Wang G."/>
        </authorList>
    </citation>
    <scope>NUCLEOTIDE SEQUENCE [LARGE SCALE GENOMIC DNA]</scope>
    <source>
        <strain evidence="2 3">KCTC 19937</strain>
    </source>
</reference>
<dbReference type="STRING" id="1385521.N803_12770"/>
<name>A0A0A0JLD0_9MICO</name>
<gene>
    <name evidence="2" type="ORF">N803_12770</name>
</gene>